<sequence>MPASAGGPASADGGSPAQTIRSTSTMGTAAPAPAAAADTSTKTAPTADLLGCSHRWSNKDADKAKVVKNGVRYRGGPHTNCAALGQVPKGATVYFHCYTRTKNDGTWTHVRIKGTQRQGWVKDSLIGGGSLELC</sequence>
<dbReference type="EMBL" id="BAAAHB010000156">
    <property type="protein sequence ID" value="GAA0495763.1"/>
    <property type="molecule type" value="Genomic_DNA"/>
</dbReference>
<protein>
    <recommendedName>
        <fullName evidence="4">SH3b domain-containing protein</fullName>
    </recommendedName>
</protein>
<name>A0ABN1BE83_9ACTN</name>
<evidence type="ECO:0008006" key="4">
    <source>
        <dbReference type="Google" id="ProtNLM"/>
    </source>
</evidence>
<dbReference type="Proteomes" id="UP001499895">
    <property type="component" value="Unassembled WGS sequence"/>
</dbReference>
<evidence type="ECO:0000256" key="1">
    <source>
        <dbReference type="SAM" id="MobiDB-lite"/>
    </source>
</evidence>
<comment type="caution">
    <text evidence="2">The sequence shown here is derived from an EMBL/GenBank/DDBJ whole genome shotgun (WGS) entry which is preliminary data.</text>
</comment>
<organism evidence="2 3">
    <name type="scientific">Streptomyces stramineus</name>
    <dbReference type="NCBI Taxonomy" id="173861"/>
    <lineage>
        <taxon>Bacteria</taxon>
        <taxon>Bacillati</taxon>
        <taxon>Actinomycetota</taxon>
        <taxon>Actinomycetes</taxon>
        <taxon>Kitasatosporales</taxon>
        <taxon>Streptomycetaceae</taxon>
        <taxon>Streptomyces</taxon>
    </lineage>
</organism>
<keyword evidence="3" id="KW-1185">Reference proteome</keyword>
<feature type="region of interest" description="Disordered" evidence="1">
    <location>
        <begin position="1"/>
        <end position="43"/>
    </location>
</feature>
<evidence type="ECO:0000313" key="3">
    <source>
        <dbReference type="Proteomes" id="UP001499895"/>
    </source>
</evidence>
<proteinExistence type="predicted"/>
<dbReference type="Gene3D" id="2.30.30.40">
    <property type="entry name" value="SH3 Domains"/>
    <property type="match status" value="1"/>
</dbReference>
<accession>A0ABN1BE83</accession>
<reference evidence="2 3" key="1">
    <citation type="journal article" date="2019" name="Int. J. Syst. Evol. Microbiol.">
        <title>The Global Catalogue of Microorganisms (GCM) 10K type strain sequencing project: providing services to taxonomists for standard genome sequencing and annotation.</title>
        <authorList>
            <consortium name="The Broad Institute Genomics Platform"/>
            <consortium name="The Broad Institute Genome Sequencing Center for Infectious Disease"/>
            <person name="Wu L."/>
            <person name="Ma J."/>
        </authorList>
    </citation>
    <scope>NUCLEOTIDE SEQUENCE [LARGE SCALE GENOMIC DNA]</scope>
    <source>
        <strain evidence="2 3">JCM 10649</strain>
    </source>
</reference>
<evidence type="ECO:0000313" key="2">
    <source>
        <dbReference type="EMBL" id="GAA0495763.1"/>
    </source>
</evidence>
<gene>
    <name evidence="2" type="ORF">GCM10009544_64580</name>
</gene>